<organism evidence="2 3">
    <name type="scientific">Oedothorax gibbosus</name>
    <dbReference type="NCBI Taxonomy" id="931172"/>
    <lineage>
        <taxon>Eukaryota</taxon>
        <taxon>Metazoa</taxon>
        <taxon>Ecdysozoa</taxon>
        <taxon>Arthropoda</taxon>
        <taxon>Chelicerata</taxon>
        <taxon>Arachnida</taxon>
        <taxon>Araneae</taxon>
        <taxon>Araneomorphae</taxon>
        <taxon>Entelegynae</taxon>
        <taxon>Araneoidea</taxon>
        <taxon>Linyphiidae</taxon>
        <taxon>Erigoninae</taxon>
        <taxon>Oedothorax</taxon>
    </lineage>
</organism>
<reference evidence="2 3" key="1">
    <citation type="journal article" date="2022" name="Nat. Ecol. Evol.">
        <title>A masculinizing supergene underlies an exaggerated male reproductive morph in a spider.</title>
        <authorList>
            <person name="Hendrickx F."/>
            <person name="De Corte Z."/>
            <person name="Sonet G."/>
            <person name="Van Belleghem S.M."/>
            <person name="Kostlbacher S."/>
            <person name="Vangestel C."/>
        </authorList>
    </citation>
    <scope>NUCLEOTIDE SEQUENCE [LARGE SCALE GENOMIC DNA]</scope>
    <source>
        <strain evidence="2">W744_W776</strain>
    </source>
</reference>
<accession>A0AAV6TWG8</accession>
<dbReference type="Proteomes" id="UP000827092">
    <property type="component" value="Unassembled WGS sequence"/>
</dbReference>
<dbReference type="EMBL" id="JAFNEN010000938">
    <property type="protein sequence ID" value="KAG8175948.1"/>
    <property type="molecule type" value="Genomic_DNA"/>
</dbReference>
<gene>
    <name evidence="2" type="ORF">JTE90_026932</name>
</gene>
<protein>
    <submittedName>
        <fullName evidence="2">Uncharacterized protein</fullName>
    </submittedName>
</protein>
<name>A0AAV6TWG8_9ARAC</name>
<keyword evidence="3" id="KW-1185">Reference proteome</keyword>
<evidence type="ECO:0000313" key="2">
    <source>
        <dbReference type="EMBL" id="KAG8175948.1"/>
    </source>
</evidence>
<evidence type="ECO:0000313" key="3">
    <source>
        <dbReference type="Proteomes" id="UP000827092"/>
    </source>
</evidence>
<evidence type="ECO:0000256" key="1">
    <source>
        <dbReference type="SAM" id="MobiDB-lite"/>
    </source>
</evidence>
<feature type="region of interest" description="Disordered" evidence="1">
    <location>
        <begin position="192"/>
        <end position="228"/>
    </location>
</feature>
<sequence length="228" mass="25194">MDSTSTIQPISDIKLTDNGQAIDSSELSNDSIKFQDSITALPNSRPISPMMISDDITSSATSTSAPPVTDSQICRDKLFYQTQLNDTLKARDYLLSLLSENGKLFKPEQKAMHKASIASQEAHIAILKQILSEHAKWPITGCKFHYPTPDLTILNTPTKRKIIQSDGSSDEEGFKSPPKKLIARQIITINKPETTTKNQFDALADIPTDEPVPEQTQPQEKTGFYGTD</sequence>
<comment type="caution">
    <text evidence="2">The sequence shown here is derived from an EMBL/GenBank/DDBJ whole genome shotgun (WGS) entry which is preliminary data.</text>
</comment>
<dbReference type="AlphaFoldDB" id="A0AAV6TWG8"/>
<proteinExistence type="predicted"/>